<evidence type="ECO:0000256" key="7">
    <source>
        <dbReference type="RuleBase" id="RU363032"/>
    </source>
</evidence>
<keyword evidence="3" id="KW-1003">Cell membrane</keyword>
<keyword evidence="5 7" id="KW-1133">Transmembrane helix</keyword>
<dbReference type="PROSITE" id="PS50928">
    <property type="entry name" value="ABC_TM1"/>
    <property type="match status" value="2"/>
</dbReference>
<accession>A0A2A4WXM8</accession>
<evidence type="ECO:0000256" key="2">
    <source>
        <dbReference type="ARBA" id="ARBA00022448"/>
    </source>
</evidence>
<evidence type="ECO:0000259" key="8">
    <source>
        <dbReference type="PROSITE" id="PS50928"/>
    </source>
</evidence>
<dbReference type="GO" id="GO:0055085">
    <property type="term" value="P:transmembrane transport"/>
    <property type="evidence" value="ECO:0007669"/>
    <property type="project" value="InterPro"/>
</dbReference>
<evidence type="ECO:0000256" key="6">
    <source>
        <dbReference type="ARBA" id="ARBA00023136"/>
    </source>
</evidence>
<organism evidence="9 10">
    <name type="scientific">SAR86 cluster bacterium</name>
    <dbReference type="NCBI Taxonomy" id="2030880"/>
    <lineage>
        <taxon>Bacteria</taxon>
        <taxon>Pseudomonadati</taxon>
        <taxon>Pseudomonadota</taxon>
        <taxon>Gammaproteobacteria</taxon>
        <taxon>SAR86 cluster</taxon>
    </lineage>
</organism>
<dbReference type="Gene3D" id="1.10.3720.10">
    <property type="entry name" value="MetI-like"/>
    <property type="match status" value="2"/>
</dbReference>
<dbReference type="InterPro" id="IPR000515">
    <property type="entry name" value="MetI-like"/>
</dbReference>
<evidence type="ECO:0000313" key="9">
    <source>
        <dbReference type="EMBL" id="PCI75050.1"/>
    </source>
</evidence>
<dbReference type="SUPFAM" id="SSF161098">
    <property type="entry name" value="MetI-like"/>
    <property type="match status" value="2"/>
</dbReference>
<dbReference type="PANTHER" id="PTHR30183">
    <property type="entry name" value="MOLYBDENUM TRANSPORT SYSTEM PERMEASE PROTEIN MODB"/>
    <property type="match status" value="1"/>
</dbReference>
<dbReference type="CDD" id="cd06261">
    <property type="entry name" value="TM_PBP2"/>
    <property type="match status" value="1"/>
</dbReference>
<feature type="transmembrane region" description="Helical" evidence="7">
    <location>
        <begin position="417"/>
        <end position="438"/>
    </location>
</feature>
<dbReference type="AlphaFoldDB" id="A0A2A4WXM8"/>
<dbReference type="Proteomes" id="UP000218767">
    <property type="component" value="Unassembled WGS sequence"/>
</dbReference>
<feature type="transmembrane region" description="Helical" evidence="7">
    <location>
        <begin position="523"/>
        <end position="549"/>
    </location>
</feature>
<evidence type="ECO:0000256" key="5">
    <source>
        <dbReference type="ARBA" id="ARBA00022989"/>
    </source>
</evidence>
<dbReference type="GO" id="GO:0005886">
    <property type="term" value="C:plasma membrane"/>
    <property type="evidence" value="ECO:0007669"/>
    <property type="project" value="UniProtKB-SubCell"/>
</dbReference>
<feature type="domain" description="ABC transmembrane type-1" evidence="8">
    <location>
        <begin position="354"/>
        <end position="544"/>
    </location>
</feature>
<feature type="domain" description="ABC transmembrane type-1" evidence="8">
    <location>
        <begin position="54"/>
        <end position="269"/>
    </location>
</feature>
<feature type="transmembrane region" description="Helical" evidence="7">
    <location>
        <begin position="54"/>
        <end position="81"/>
    </location>
</feature>
<keyword evidence="2 7" id="KW-0813">Transport</keyword>
<keyword evidence="6 7" id="KW-0472">Membrane</keyword>
<feature type="transmembrane region" description="Helical" evidence="7">
    <location>
        <begin position="350"/>
        <end position="376"/>
    </location>
</feature>
<feature type="transmembrane region" description="Helical" evidence="7">
    <location>
        <begin position="388"/>
        <end position="411"/>
    </location>
</feature>
<comment type="subcellular location">
    <subcellularLocation>
        <location evidence="1 7">Cell membrane</location>
        <topology evidence="1 7">Multi-pass membrane protein</topology>
    </subcellularLocation>
</comment>
<evidence type="ECO:0000256" key="3">
    <source>
        <dbReference type="ARBA" id="ARBA00022475"/>
    </source>
</evidence>
<feature type="transmembrane region" description="Helical" evidence="7">
    <location>
        <begin position="473"/>
        <end position="494"/>
    </location>
</feature>
<dbReference type="InterPro" id="IPR035906">
    <property type="entry name" value="MetI-like_sf"/>
</dbReference>
<evidence type="ECO:0000313" key="10">
    <source>
        <dbReference type="Proteomes" id="UP000218767"/>
    </source>
</evidence>
<feature type="transmembrane region" description="Helical" evidence="7">
    <location>
        <begin position="246"/>
        <end position="273"/>
    </location>
</feature>
<protein>
    <submittedName>
        <fullName evidence="9">ABC transporter permease</fullName>
    </submittedName>
</protein>
<sequence>MLRWASHSLILLLAAPILLGTLIASLPAFGYFPPLGSSEFSLAAWRDLFEVPGLTRSVLISVISGVLTPLISLTLVFLYLASATGSKLDLWIRRLISPLLSFPHAAAAFGLAFLIAPSGLLSRIISPGLTGWERPPDLLIVNDTWGLSLLFGLIVKEVPFLLLMSLAALPQLQPRHRIEVARTLGYRPTIAWLKVIAPCLYPLVRLPVIAVIVFASATVDVALILGPTLPPTLSVRILSWFNDPDLNLRFLAAAGSLLQLGASLLAVVIWLALEKFFGLLWRLWLATGNRNTGETLAFAIGRSAMPFVLMVIAGSLLALLTNAFAGPWRYPSALPSSWTVQHWANSLSDLSAPLFNTVLISVSSTLLALLLVVATLESERQSGKSRSTALWLLYLPLLIPQLVFLFGIIVLTEFAGWQANLSLVIFGHLLFVLPYVFLSLSEAYRQLDPRWAQVASTLGVSQLKSFWQIRIPLLLAPCLTAVAIGMAISISLFLPTQLLGAGRITTITSEAVALTSGANRNLISVWAVVQLSLPILGFMIALFIPKLVWRNRSGMIETR</sequence>
<evidence type="ECO:0000256" key="1">
    <source>
        <dbReference type="ARBA" id="ARBA00004651"/>
    </source>
</evidence>
<name>A0A2A4WXM8_9GAMM</name>
<feature type="transmembrane region" description="Helical" evidence="7">
    <location>
        <begin position="307"/>
        <end position="330"/>
    </location>
</feature>
<feature type="transmembrane region" description="Helical" evidence="7">
    <location>
        <begin position="145"/>
        <end position="169"/>
    </location>
</feature>
<feature type="transmembrane region" description="Helical" evidence="7">
    <location>
        <begin position="203"/>
        <end position="226"/>
    </location>
</feature>
<evidence type="ECO:0000256" key="4">
    <source>
        <dbReference type="ARBA" id="ARBA00022692"/>
    </source>
</evidence>
<reference evidence="10" key="1">
    <citation type="submission" date="2017-08" db="EMBL/GenBank/DDBJ databases">
        <title>A dynamic microbial community with high functional redundancy inhabits the cold, oxic subseafloor aquifer.</title>
        <authorList>
            <person name="Tully B.J."/>
            <person name="Wheat C.G."/>
            <person name="Glazer B.T."/>
            <person name="Huber J.A."/>
        </authorList>
    </citation>
    <scope>NUCLEOTIDE SEQUENCE [LARGE SCALE GENOMIC DNA]</scope>
</reference>
<proteinExistence type="inferred from homology"/>
<dbReference type="Pfam" id="PF00528">
    <property type="entry name" value="BPD_transp_1"/>
    <property type="match status" value="1"/>
</dbReference>
<feature type="transmembrane region" description="Helical" evidence="7">
    <location>
        <begin position="102"/>
        <end position="125"/>
    </location>
</feature>
<dbReference type="PANTHER" id="PTHR30183:SF6">
    <property type="entry name" value="INNER MEMBRANE ABC TRANSPORTER PERMEASE PROTEIN YNJC"/>
    <property type="match status" value="1"/>
</dbReference>
<comment type="similarity">
    <text evidence="7">Belongs to the binding-protein-dependent transport system permease family.</text>
</comment>
<dbReference type="EMBL" id="NVUL01000084">
    <property type="protein sequence ID" value="PCI75050.1"/>
    <property type="molecule type" value="Genomic_DNA"/>
</dbReference>
<comment type="caution">
    <text evidence="9">The sequence shown here is derived from an EMBL/GenBank/DDBJ whole genome shotgun (WGS) entry which is preliminary data.</text>
</comment>
<gene>
    <name evidence="9" type="ORF">COB20_13755</name>
</gene>
<keyword evidence="4 7" id="KW-0812">Transmembrane</keyword>